<keyword evidence="5 7" id="KW-0472">Membrane</keyword>
<evidence type="ECO:0000256" key="1">
    <source>
        <dbReference type="ARBA" id="ARBA00004141"/>
    </source>
</evidence>
<evidence type="ECO:0000259" key="8">
    <source>
        <dbReference type="Pfam" id="PF04138"/>
    </source>
</evidence>
<keyword evidence="10" id="KW-1185">Reference proteome</keyword>
<dbReference type="RefSeq" id="WP_231482472.1">
    <property type="nucleotide sequence ID" value="NZ_BAAAZO010000006.1"/>
</dbReference>
<keyword evidence="4 7" id="KW-1133">Transmembrane helix</keyword>
<evidence type="ECO:0000256" key="6">
    <source>
        <dbReference type="SAM" id="MobiDB-lite"/>
    </source>
</evidence>
<protein>
    <recommendedName>
        <fullName evidence="8">GtrA/DPMS transmembrane domain-containing protein</fullName>
    </recommendedName>
</protein>
<evidence type="ECO:0000313" key="10">
    <source>
        <dbReference type="Proteomes" id="UP001501074"/>
    </source>
</evidence>
<keyword evidence="3 7" id="KW-0812">Transmembrane</keyword>
<evidence type="ECO:0000256" key="3">
    <source>
        <dbReference type="ARBA" id="ARBA00022692"/>
    </source>
</evidence>
<feature type="transmembrane region" description="Helical" evidence="7">
    <location>
        <begin position="63"/>
        <end position="81"/>
    </location>
</feature>
<gene>
    <name evidence="9" type="ORF">GCM10022223_37530</name>
</gene>
<proteinExistence type="inferred from homology"/>
<dbReference type="Pfam" id="PF04138">
    <property type="entry name" value="GtrA_DPMS_TM"/>
    <property type="match status" value="1"/>
</dbReference>
<organism evidence="9 10">
    <name type="scientific">Kineosporia mesophila</name>
    <dbReference type="NCBI Taxonomy" id="566012"/>
    <lineage>
        <taxon>Bacteria</taxon>
        <taxon>Bacillati</taxon>
        <taxon>Actinomycetota</taxon>
        <taxon>Actinomycetes</taxon>
        <taxon>Kineosporiales</taxon>
        <taxon>Kineosporiaceae</taxon>
        <taxon>Kineosporia</taxon>
    </lineage>
</organism>
<dbReference type="InterPro" id="IPR007267">
    <property type="entry name" value="GtrA_DPMS_TM"/>
</dbReference>
<sequence length="203" mass="22144">MAADSPFTRLRRSVDLLYREVAKFGAVGGVAFIVDTGVFNLLLHSGAGDALGLSHKPLTAKTISVLVATLVAWLGNRYWTFRHRRRASRRREFVLFLVMNGAGLAIALACLGFSRYILGLDSPLADNISGNVIGLVLGTLFRFWAYRTFVFTDDQAGAGASKHLTPPGTPEAIAEDLEEKAHQEINVRPKTSGDNSWGHHPAR</sequence>
<comment type="similarity">
    <text evidence="2">Belongs to the GtrA family.</text>
</comment>
<dbReference type="EMBL" id="BAAAZO010000006">
    <property type="protein sequence ID" value="GAA3617417.1"/>
    <property type="molecule type" value="Genomic_DNA"/>
</dbReference>
<evidence type="ECO:0000313" key="9">
    <source>
        <dbReference type="EMBL" id="GAA3617417.1"/>
    </source>
</evidence>
<feature type="transmembrane region" description="Helical" evidence="7">
    <location>
        <begin position="128"/>
        <end position="145"/>
    </location>
</feature>
<feature type="transmembrane region" description="Helical" evidence="7">
    <location>
        <begin position="93"/>
        <end position="116"/>
    </location>
</feature>
<comment type="caution">
    <text evidence="9">The sequence shown here is derived from an EMBL/GenBank/DDBJ whole genome shotgun (WGS) entry which is preliminary data.</text>
</comment>
<evidence type="ECO:0000256" key="4">
    <source>
        <dbReference type="ARBA" id="ARBA00022989"/>
    </source>
</evidence>
<accession>A0ABP6ZT83</accession>
<evidence type="ECO:0000256" key="7">
    <source>
        <dbReference type="SAM" id="Phobius"/>
    </source>
</evidence>
<evidence type="ECO:0000256" key="2">
    <source>
        <dbReference type="ARBA" id="ARBA00009399"/>
    </source>
</evidence>
<evidence type="ECO:0000256" key="5">
    <source>
        <dbReference type="ARBA" id="ARBA00023136"/>
    </source>
</evidence>
<feature type="region of interest" description="Disordered" evidence="6">
    <location>
        <begin position="184"/>
        <end position="203"/>
    </location>
</feature>
<feature type="transmembrane region" description="Helical" evidence="7">
    <location>
        <begin position="21"/>
        <end position="43"/>
    </location>
</feature>
<feature type="domain" description="GtrA/DPMS transmembrane" evidence="8">
    <location>
        <begin position="23"/>
        <end position="151"/>
    </location>
</feature>
<reference evidence="10" key="1">
    <citation type="journal article" date="2019" name="Int. J. Syst. Evol. Microbiol.">
        <title>The Global Catalogue of Microorganisms (GCM) 10K type strain sequencing project: providing services to taxonomists for standard genome sequencing and annotation.</title>
        <authorList>
            <consortium name="The Broad Institute Genomics Platform"/>
            <consortium name="The Broad Institute Genome Sequencing Center for Infectious Disease"/>
            <person name="Wu L."/>
            <person name="Ma J."/>
        </authorList>
    </citation>
    <scope>NUCLEOTIDE SEQUENCE [LARGE SCALE GENOMIC DNA]</scope>
    <source>
        <strain evidence="10">JCM 16902</strain>
    </source>
</reference>
<dbReference type="PANTHER" id="PTHR38459">
    <property type="entry name" value="PROPHAGE BACTOPRENOL-LINKED GLUCOSE TRANSLOCASE HOMOLOG"/>
    <property type="match status" value="1"/>
</dbReference>
<dbReference type="InterPro" id="IPR051401">
    <property type="entry name" value="GtrA_CellWall_Glycosyl"/>
</dbReference>
<dbReference type="PANTHER" id="PTHR38459:SF1">
    <property type="entry name" value="PROPHAGE BACTOPRENOL-LINKED GLUCOSE TRANSLOCASE HOMOLOG"/>
    <property type="match status" value="1"/>
</dbReference>
<dbReference type="Proteomes" id="UP001501074">
    <property type="component" value="Unassembled WGS sequence"/>
</dbReference>
<name>A0ABP6ZT83_9ACTN</name>
<comment type="subcellular location">
    <subcellularLocation>
        <location evidence="1">Membrane</location>
        <topology evidence="1">Multi-pass membrane protein</topology>
    </subcellularLocation>
</comment>